<organism evidence="1 2">
    <name type="scientific">Microbacterium phage Nicole72</name>
    <dbReference type="NCBI Taxonomy" id="3062838"/>
    <lineage>
        <taxon>Viruses</taxon>
        <taxon>Duplodnaviria</taxon>
        <taxon>Heunggongvirae</taxon>
        <taxon>Uroviricota</taxon>
        <taxon>Caudoviricetes</taxon>
        <taxon>Hodgkinviridae</taxon>
        <taxon>Meganvirus</taxon>
        <taxon>Meganvirus nichole72</taxon>
    </lineage>
</organism>
<dbReference type="EMBL" id="OR159674">
    <property type="protein sequence ID" value="WKW87044.1"/>
    <property type="molecule type" value="Genomic_DNA"/>
</dbReference>
<evidence type="ECO:0000313" key="1">
    <source>
        <dbReference type="EMBL" id="WKW87044.1"/>
    </source>
</evidence>
<dbReference type="Proteomes" id="UP001654554">
    <property type="component" value="Segment"/>
</dbReference>
<sequence length="140" mass="15705">MSGIAGLALARMGYSGPPVTLLIPAEDGSHYATECHRAALRAERRFQVLCRRHGIRTHEEHADVCDAHALTTREDTQALASTVRGQIGFFTAPMYAESWLWRAEEHALSLSRRVQIVRAPMADMHILERLEWLAASEREA</sequence>
<keyword evidence="2" id="KW-1185">Reference proteome</keyword>
<protein>
    <submittedName>
        <fullName evidence="1">Uncharacterized protein</fullName>
    </submittedName>
</protein>
<gene>
    <name evidence="1" type="primary">7</name>
    <name evidence="1" type="ORF">SEA_NICOLE72_7</name>
</gene>
<name>A0ACD4UHS0_9CAUD</name>
<evidence type="ECO:0000313" key="2">
    <source>
        <dbReference type="Proteomes" id="UP001654554"/>
    </source>
</evidence>
<proteinExistence type="predicted"/>
<accession>A0ACD4UHS0</accession>
<reference evidence="1" key="1">
    <citation type="submission" date="2023-06" db="EMBL/GenBank/DDBJ databases">
        <authorList>
            <person name="Byrum C.A."/>
            <person name="Fullante V.A."/>
            <person name="Ghosh G."/>
            <person name="Ivey A.L."/>
            <person name="Joby C.P."/>
            <person name="Johnson E."/>
            <person name="Kamil H.A."/>
            <person name="Martinez L."/>
            <person name="Tutelo G.A."/>
            <person name="Wilson D."/>
            <person name="Ziegler A.J."/>
            <person name="Garlena R.A."/>
            <person name="Russell D.A."/>
            <person name="Jacobs-Sera D."/>
            <person name="Hatfull G.F."/>
        </authorList>
    </citation>
    <scope>NUCLEOTIDE SEQUENCE</scope>
</reference>